<dbReference type="Gene3D" id="3.30.300.20">
    <property type="match status" value="1"/>
</dbReference>
<organism evidence="3 4">
    <name type="scientific">Sulfobacillus benefaciens</name>
    <dbReference type="NCBI Taxonomy" id="453960"/>
    <lineage>
        <taxon>Bacteria</taxon>
        <taxon>Bacillati</taxon>
        <taxon>Bacillota</taxon>
        <taxon>Clostridia</taxon>
        <taxon>Eubacteriales</taxon>
        <taxon>Clostridiales Family XVII. Incertae Sedis</taxon>
        <taxon>Sulfobacillus</taxon>
    </lineage>
</organism>
<dbReference type="InterPro" id="IPR020053">
    <property type="entry name" value="Ribosome-bd_factorA_CS"/>
</dbReference>
<dbReference type="GO" id="GO:0043024">
    <property type="term" value="F:ribosomal small subunit binding"/>
    <property type="evidence" value="ECO:0007669"/>
    <property type="project" value="TreeGrafter"/>
</dbReference>
<dbReference type="EMBL" id="PXYT01000001">
    <property type="protein sequence ID" value="PSR31696.1"/>
    <property type="molecule type" value="Genomic_DNA"/>
</dbReference>
<protein>
    <recommendedName>
        <fullName evidence="2">Ribosome-binding factor A</fullName>
    </recommendedName>
</protein>
<evidence type="ECO:0000313" key="4">
    <source>
        <dbReference type="Proteomes" id="UP000242699"/>
    </source>
</evidence>
<dbReference type="HAMAP" id="MF_00003">
    <property type="entry name" value="RbfA"/>
    <property type="match status" value="1"/>
</dbReference>
<comment type="function">
    <text evidence="2">One of several proteins that assist in the late maturation steps of the functional core of the 30S ribosomal subunit. Associates with free 30S ribosomal subunits (but not with 30S subunits that are part of 70S ribosomes or polysomes). Required for efficient processing of 16S rRNA. May interact with the 5'-terminal helix region of 16S rRNA.</text>
</comment>
<dbReference type="Pfam" id="PF02033">
    <property type="entry name" value="RBFA"/>
    <property type="match status" value="1"/>
</dbReference>
<dbReference type="SUPFAM" id="SSF89919">
    <property type="entry name" value="Ribosome-binding factor A, RbfA"/>
    <property type="match status" value="1"/>
</dbReference>
<dbReference type="PROSITE" id="PS01319">
    <property type="entry name" value="RBFA"/>
    <property type="match status" value="1"/>
</dbReference>
<evidence type="ECO:0000256" key="1">
    <source>
        <dbReference type="ARBA" id="ARBA00022517"/>
    </source>
</evidence>
<evidence type="ECO:0000256" key="2">
    <source>
        <dbReference type="HAMAP-Rule" id="MF_00003"/>
    </source>
</evidence>
<sequence>MNKARAQRIALAIQQELGDMLQRDVKDPRIGFVSITHVELSRDLSMAKVFVSHLGTEEEAKASLAGLKSATPFLRGEITRRLHLRLAPQLDFRLDGSIVESMHIQDILRQLPNRRPE</sequence>
<dbReference type="InterPro" id="IPR023799">
    <property type="entry name" value="RbfA_dom_sf"/>
</dbReference>
<dbReference type="PANTHER" id="PTHR33515">
    <property type="entry name" value="RIBOSOME-BINDING FACTOR A, CHLOROPLASTIC-RELATED"/>
    <property type="match status" value="1"/>
</dbReference>
<dbReference type="NCBIfam" id="TIGR00082">
    <property type="entry name" value="rbfA"/>
    <property type="match status" value="1"/>
</dbReference>
<dbReference type="PANTHER" id="PTHR33515:SF1">
    <property type="entry name" value="RIBOSOME-BINDING FACTOR A, CHLOROPLASTIC-RELATED"/>
    <property type="match status" value="1"/>
</dbReference>
<comment type="similarity">
    <text evidence="2">Belongs to the RbfA family.</text>
</comment>
<accession>A0A2T2XB69</accession>
<dbReference type="GO" id="GO:0005829">
    <property type="term" value="C:cytosol"/>
    <property type="evidence" value="ECO:0007669"/>
    <property type="project" value="TreeGrafter"/>
</dbReference>
<dbReference type="InterPro" id="IPR000238">
    <property type="entry name" value="RbfA"/>
</dbReference>
<dbReference type="AlphaFoldDB" id="A0A2T2XB69"/>
<gene>
    <name evidence="2" type="primary">rbfA</name>
    <name evidence="3" type="ORF">C7B43_00270</name>
</gene>
<evidence type="ECO:0000313" key="3">
    <source>
        <dbReference type="EMBL" id="PSR31696.1"/>
    </source>
</evidence>
<dbReference type="InterPro" id="IPR015946">
    <property type="entry name" value="KH_dom-like_a/b"/>
</dbReference>
<name>A0A2T2XB69_9FIRM</name>
<comment type="caution">
    <text evidence="3">The sequence shown here is derived from an EMBL/GenBank/DDBJ whole genome shotgun (WGS) entry which is preliminary data.</text>
</comment>
<dbReference type="Proteomes" id="UP000242699">
    <property type="component" value="Unassembled WGS sequence"/>
</dbReference>
<proteinExistence type="inferred from homology"/>
<comment type="subunit">
    <text evidence="2">Monomer. Binds 30S ribosomal subunits, but not 50S ribosomal subunits or 70S ribosomes.</text>
</comment>
<dbReference type="GO" id="GO:0030490">
    <property type="term" value="P:maturation of SSU-rRNA"/>
    <property type="evidence" value="ECO:0007669"/>
    <property type="project" value="UniProtKB-UniRule"/>
</dbReference>
<reference evidence="3 4" key="1">
    <citation type="journal article" date="2014" name="BMC Genomics">
        <title>Comparison of environmental and isolate Sulfobacillus genomes reveals diverse carbon, sulfur, nitrogen, and hydrogen metabolisms.</title>
        <authorList>
            <person name="Justice N.B."/>
            <person name="Norman A."/>
            <person name="Brown C.T."/>
            <person name="Singh A."/>
            <person name="Thomas B.C."/>
            <person name="Banfield J.F."/>
        </authorList>
    </citation>
    <scope>NUCLEOTIDE SEQUENCE [LARGE SCALE GENOMIC DNA]</scope>
    <source>
        <strain evidence="3">AMDSBA1</strain>
    </source>
</reference>
<comment type="subcellular location">
    <subcellularLocation>
        <location evidence="2">Cytoplasm</location>
    </subcellularLocation>
</comment>
<keyword evidence="2" id="KW-0963">Cytoplasm</keyword>
<keyword evidence="1 2" id="KW-0690">Ribosome biogenesis</keyword>